<dbReference type="EMBL" id="CP134213">
    <property type="protein sequence ID" value="WND21126.1"/>
    <property type="molecule type" value="Genomic_DNA"/>
</dbReference>
<organism evidence="1 2">
    <name type="scientific">Streptomyces violaceus</name>
    <name type="common">Streptomyces venezuelae</name>
    <dbReference type="NCBI Taxonomy" id="1936"/>
    <lineage>
        <taxon>Bacteria</taxon>
        <taxon>Bacillati</taxon>
        <taxon>Actinomycetota</taxon>
        <taxon>Actinomycetes</taxon>
        <taxon>Kitasatosporales</taxon>
        <taxon>Streptomycetaceae</taxon>
        <taxon>Streptomyces</taxon>
    </lineage>
</organism>
<evidence type="ECO:0000313" key="2">
    <source>
        <dbReference type="Proteomes" id="UP001249394"/>
    </source>
</evidence>
<dbReference type="Proteomes" id="UP001249394">
    <property type="component" value="Chromosome"/>
</dbReference>
<keyword evidence="2" id="KW-1185">Reference proteome</keyword>
<protein>
    <submittedName>
        <fullName evidence="1">Uncharacterized protein</fullName>
    </submittedName>
</protein>
<proteinExistence type="predicted"/>
<accession>A0ABY9ULI5</accession>
<name>A0ABY9ULI5_STRVL</name>
<sequence length="106" mass="11307">MSKLPTTATAPSTPLTPEQVCDLPMGELLAQVNVALDTTEINEPGFFGYVTIQGSGRATIYLPSQASDLARDIATRFLITTRLGLPTDLFPDVLQATVIRDGEAQA</sequence>
<gene>
    <name evidence="1" type="ORF">RI060_29005</name>
</gene>
<reference evidence="1 2" key="1">
    <citation type="submission" date="2023-09" db="EMBL/GenBank/DDBJ databases">
        <title>The genome sequence of Streptomyces anthocyanicus.</title>
        <authorList>
            <person name="Mo P."/>
        </authorList>
    </citation>
    <scope>NUCLEOTIDE SEQUENCE [LARGE SCALE GENOMIC DNA]</scope>
    <source>
        <strain evidence="1 2">JCM 4387</strain>
    </source>
</reference>
<evidence type="ECO:0000313" key="1">
    <source>
        <dbReference type="EMBL" id="WND21126.1"/>
    </source>
</evidence>